<dbReference type="InParanoid" id="A0A2H3DHH8"/>
<evidence type="ECO:0000313" key="1">
    <source>
        <dbReference type="EMBL" id="PBK94675.1"/>
    </source>
</evidence>
<keyword evidence="2" id="KW-1185">Reference proteome</keyword>
<evidence type="ECO:0008006" key="3">
    <source>
        <dbReference type="Google" id="ProtNLM"/>
    </source>
</evidence>
<accession>A0A2H3DHH8</accession>
<gene>
    <name evidence="1" type="ORF">ARMGADRAFT_1078556</name>
</gene>
<dbReference type="OrthoDB" id="4524534at2759"/>
<reference evidence="2" key="1">
    <citation type="journal article" date="2017" name="Nat. Ecol. Evol.">
        <title>Genome expansion and lineage-specific genetic innovations in the forest pathogenic fungi Armillaria.</title>
        <authorList>
            <person name="Sipos G."/>
            <person name="Prasanna A.N."/>
            <person name="Walter M.C."/>
            <person name="O'Connor E."/>
            <person name="Balint B."/>
            <person name="Krizsan K."/>
            <person name="Kiss B."/>
            <person name="Hess J."/>
            <person name="Varga T."/>
            <person name="Slot J."/>
            <person name="Riley R."/>
            <person name="Boka B."/>
            <person name="Rigling D."/>
            <person name="Barry K."/>
            <person name="Lee J."/>
            <person name="Mihaltcheva S."/>
            <person name="LaButti K."/>
            <person name="Lipzen A."/>
            <person name="Waldron R."/>
            <person name="Moloney N.M."/>
            <person name="Sperisen C."/>
            <person name="Kredics L."/>
            <person name="Vagvoelgyi C."/>
            <person name="Patrignani A."/>
            <person name="Fitzpatrick D."/>
            <person name="Nagy I."/>
            <person name="Doyle S."/>
            <person name="Anderson J.B."/>
            <person name="Grigoriev I.V."/>
            <person name="Gueldener U."/>
            <person name="Muensterkoetter M."/>
            <person name="Nagy L.G."/>
        </authorList>
    </citation>
    <scope>NUCLEOTIDE SEQUENCE [LARGE SCALE GENOMIC DNA]</scope>
    <source>
        <strain evidence="2">Ar21-2</strain>
    </source>
</reference>
<name>A0A2H3DHH8_ARMGA</name>
<sequence length="276" mass="29977">MKFLQVEALTRVSMGRSTGTRCRGCDSHTFHFFLLLFDARKLLELSISLGTDHNGSARMVGNSTVHSNIAVASSTLSLIATPTSNASPPASTFNPHPSIHYASGAIHAKEHITVTAGKSYNLRRVQRSDSSRRVACILVDGMLIEPNVAHDSISPLYHRQLRVGHLRQTSGNGKANNWYNTFNTSSVVKSTLVGWPTDLSFHSLKTVLTAESNGDDVEIDFYMDGEFKVAQYGQGFVGSALYLIINLQMEGSSGTPGPKGTMAYKILNVEVIRTGS</sequence>
<dbReference type="OMA" id="AWHTILV"/>
<protein>
    <recommendedName>
        <fullName evidence="3">Concanavalin A-like lectin/glucanase</fullName>
    </recommendedName>
</protein>
<organism evidence="1 2">
    <name type="scientific">Armillaria gallica</name>
    <name type="common">Bulbous honey fungus</name>
    <name type="synonym">Armillaria bulbosa</name>
    <dbReference type="NCBI Taxonomy" id="47427"/>
    <lineage>
        <taxon>Eukaryota</taxon>
        <taxon>Fungi</taxon>
        <taxon>Dikarya</taxon>
        <taxon>Basidiomycota</taxon>
        <taxon>Agaricomycotina</taxon>
        <taxon>Agaricomycetes</taxon>
        <taxon>Agaricomycetidae</taxon>
        <taxon>Agaricales</taxon>
        <taxon>Marasmiineae</taxon>
        <taxon>Physalacriaceae</taxon>
        <taxon>Armillaria</taxon>
    </lineage>
</organism>
<proteinExistence type="predicted"/>
<dbReference type="EMBL" id="KZ293653">
    <property type="protein sequence ID" value="PBK94675.1"/>
    <property type="molecule type" value="Genomic_DNA"/>
</dbReference>
<dbReference type="STRING" id="47427.A0A2H3DHH8"/>
<dbReference type="AlphaFoldDB" id="A0A2H3DHH8"/>
<evidence type="ECO:0000313" key="2">
    <source>
        <dbReference type="Proteomes" id="UP000217790"/>
    </source>
</evidence>
<dbReference type="Proteomes" id="UP000217790">
    <property type="component" value="Unassembled WGS sequence"/>
</dbReference>